<dbReference type="InterPro" id="IPR036095">
    <property type="entry name" value="PTS_EIIB-like_sf"/>
</dbReference>
<feature type="domain" description="PTS EIIC type-2" evidence="16">
    <location>
        <begin position="130"/>
        <end position="477"/>
    </location>
</feature>
<evidence type="ECO:0000313" key="17">
    <source>
        <dbReference type="EMBL" id="OSK89273.1"/>
    </source>
</evidence>
<keyword evidence="10 14" id="KW-0812">Transmembrane</keyword>
<dbReference type="NCBIfam" id="TIGR00829">
    <property type="entry name" value="FRU"/>
    <property type="match status" value="1"/>
</dbReference>
<dbReference type="InterPro" id="IPR013014">
    <property type="entry name" value="PTS_EIIC_2"/>
</dbReference>
<dbReference type="Pfam" id="PF02302">
    <property type="entry name" value="PTS_IIB"/>
    <property type="match status" value="1"/>
</dbReference>
<evidence type="ECO:0000256" key="6">
    <source>
        <dbReference type="ARBA" id="ARBA00022553"/>
    </source>
</evidence>
<dbReference type="GO" id="GO:0005351">
    <property type="term" value="F:carbohydrate:proton symporter activity"/>
    <property type="evidence" value="ECO:0007669"/>
    <property type="project" value="InterPro"/>
</dbReference>
<evidence type="ECO:0000256" key="7">
    <source>
        <dbReference type="ARBA" id="ARBA00022597"/>
    </source>
</evidence>
<feature type="transmembrane region" description="Helical" evidence="14">
    <location>
        <begin position="377"/>
        <end position="398"/>
    </location>
</feature>
<evidence type="ECO:0000313" key="18">
    <source>
        <dbReference type="Proteomes" id="UP000193942"/>
    </source>
</evidence>
<dbReference type="GO" id="GO:0005886">
    <property type="term" value="C:plasma membrane"/>
    <property type="evidence" value="ECO:0007669"/>
    <property type="project" value="UniProtKB-SubCell"/>
</dbReference>
<comment type="caution">
    <text evidence="17">The sequence shown here is derived from an EMBL/GenBank/DDBJ whole genome shotgun (WGS) entry which is preliminary data.</text>
</comment>
<feature type="transmembrane region" description="Helical" evidence="14">
    <location>
        <begin position="141"/>
        <end position="161"/>
    </location>
</feature>
<evidence type="ECO:0000259" key="15">
    <source>
        <dbReference type="PROSITE" id="PS51099"/>
    </source>
</evidence>
<evidence type="ECO:0000256" key="2">
    <source>
        <dbReference type="ARBA" id="ARBA00004429"/>
    </source>
</evidence>
<evidence type="ECO:0000256" key="3">
    <source>
        <dbReference type="ARBA" id="ARBA00012799"/>
    </source>
</evidence>
<keyword evidence="6" id="KW-0597">Phosphoprotein</keyword>
<keyword evidence="7" id="KW-0762">Sugar transport</keyword>
<evidence type="ECO:0000256" key="10">
    <source>
        <dbReference type="ARBA" id="ARBA00022692"/>
    </source>
</evidence>
<dbReference type="InterPro" id="IPR003352">
    <property type="entry name" value="PTS_EIIC"/>
</dbReference>
<dbReference type="EMBL" id="ADIZ01000042">
    <property type="protein sequence ID" value="OSK89273.1"/>
    <property type="molecule type" value="Genomic_DNA"/>
</dbReference>
<accession>A0A1X3IU58</accession>
<dbReference type="InterPro" id="IPR003501">
    <property type="entry name" value="PTS_EIIB_2/3"/>
</dbReference>
<proteinExistence type="predicted"/>
<reference evidence="17 18" key="1">
    <citation type="submission" date="2010-04" db="EMBL/GenBank/DDBJ databases">
        <title>The Genome Sequence of Escherichia coli TA447.</title>
        <authorList>
            <consortium name="The Broad Institute Genome Sequencing Platform"/>
            <consortium name="The Broad Institute Genome Sequencing Center for Infectious Disease"/>
            <person name="Feldgarden M."/>
            <person name="Gordon D.M."/>
            <person name="Johnson J.R."/>
            <person name="Johnston B.D."/>
            <person name="Young S."/>
            <person name="Zeng Q."/>
            <person name="Koehrsen M."/>
            <person name="Alvarado L."/>
            <person name="Berlin A.M."/>
            <person name="Borenstein D."/>
            <person name="Chapman S.B."/>
            <person name="Chen Z."/>
            <person name="Engels R."/>
            <person name="Freedman E."/>
            <person name="Gellesch M."/>
            <person name="Goldberg J."/>
            <person name="Griggs A."/>
            <person name="Gujja S."/>
            <person name="Heilman E.R."/>
            <person name="Heiman D.I."/>
            <person name="Hepburn T.A."/>
            <person name="Howarth C."/>
            <person name="Jen D."/>
            <person name="Larson L."/>
            <person name="Mehta T."/>
            <person name="Park D."/>
            <person name="Pearson M."/>
            <person name="Richards J."/>
            <person name="Roberts A."/>
            <person name="Saif S."/>
            <person name="Shea T.D."/>
            <person name="Shenoy N."/>
            <person name="Sisk P."/>
            <person name="Stolte C."/>
            <person name="Sykes S.N."/>
            <person name="Walk T."/>
            <person name="White J."/>
            <person name="Yandava C."/>
            <person name="Haas B."/>
            <person name="Henn M.R."/>
            <person name="Nusbaum C."/>
            <person name="Birren B."/>
        </authorList>
    </citation>
    <scope>NUCLEOTIDE SEQUENCE [LARGE SCALE GENOMIC DNA]</scope>
    <source>
        <strain evidence="17 18">TA447</strain>
    </source>
</reference>
<gene>
    <name evidence="17" type="ORF">ECXG_05032</name>
</gene>
<evidence type="ECO:0000256" key="5">
    <source>
        <dbReference type="ARBA" id="ARBA00022475"/>
    </source>
</evidence>
<keyword evidence="11" id="KW-0418">Kinase</keyword>
<evidence type="ECO:0000256" key="4">
    <source>
        <dbReference type="ARBA" id="ARBA00022448"/>
    </source>
</evidence>
<keyword evidence="5" id="KW-1003">Cell membrane</keyword>
<evidence type="ECO:0000256" key="11">
    <source>
        <dbReference type="ARBA" id="ARBA00022777"/>
    </source>
</evidence>
<feature type="transmembrane region" description="Helical" evidence="14">
    <location>
        <begin position="344"/>
        <end position="365"/>
    </location>
</feature>
<evidence type="ECO:0000256" key="8">
    <source>
        <dbReference type="ARBA" id="ARBA00022679"/>
    </source>
</evidence>
<dbReference type="Pfam" id="PF02378">
    <property type="entry name" value="PTS_EIIC"/>
    <property type="match status" value="1"/>
</dbReference>
<evidence type="ECO:0000256" key="13">
    <source>
        <dbReference type="ARBA" id="ARBA00023136"/>
    </source>
</evidence>
<dbReference type="SUPFAM" id="SSF52794">
    <property type="entry name" value="PTS system IIB component-like"/>
    <property type="match status" value="1"/>
</dbReference>
<evidence type="ECO:0000256" key="1">
    <source>
        <dbReference type="ARBA" id="ARBA00001401"/>
    </source>
</evidence>
<feature type="transmembrane region" description="Helical" evidence="14">
    <location>
        <begin position="181"/>
        <end position="200"/>
    </location>
</feature>
<evidence type="ECO:0000256" key="9">
    <source>
        <dbReference type="ARBA" id="ARBA00022683"/>
    </source>
</evidence>
<dbReference type="AlphaFoldDB" id="A0A1X3IU58"/>
<dbReference type="FunFam" id="3.40.50.2300:FF:000014">
    <property type="entry name" value="PTS system fructose-like transporter subunit IIB"/>
    <property type="match status" value="1"/>
</dbReference>
<sequence>MAMESSLRIVAITNCPAGIAHTYMVAEALEQKARSLGHTIKVETQGSSGVENRLSSEEIAAADYVILATGRGLSGDDRARFAGKKVYEIAISQALKNIDQIFSELPTNSQLFAADSGVKLGKQEVQSGSVMSHLMAGVSAALPFVIGGGILVALANMLVQFGLPYTDMSKGAPSFTCVVESIGYLGFTFMIPIMGAYIASSIADKPAFAPAFLVCYLANDKALLGTQSGAGFLGAVVLGLAIGYFVFWFRKVRLGKALQPLLGSMLIPFVTLLVFGVLTYYVIGPVMSDLMGGLLHFLNTIPPSMKFAAAFLVGAMLAFDMGGPINKTAWFFCFSLLEKHIYDWYAIVGVVALMPPVAAGLATFIAPKLFTRQEKEAASSAIVVGATVATEPAIPYALAAPLPMITANTLAGGITGVLVIAFGIKRLAPGLGIFDPLIGLMSPVGSFYLVLAIGLALNISFIIVLKGLWLRRKAKAAQQELVHEH</sequence>
<dbReference type="Proteomes" id="UP000193942">
    <property type="component" value="Unassembled WGS sequence"/>
</dbReference>
<dbReference type="InterPro" id="IPR050864">
    <property type="entry name" value="Bacterial_PTS_Sugar_Transport"/>
</dbReference>
<dbReference type="GO" id="GO:0009401">
    <property type="term" value="P:phosphoenolpyruvate-dependent sugar phosphotransferase system"/>
    <property type="evidence" value="ECO:0007669"/>
    <property type="project" value="UniProtKB-KW"/>
</dbReference>
<organism evidence="17 18">
    <name type="scientific">Escherichia coli TA447</name>
    <dbReference type="NCBI Taxonomy" id="656447"/>
    <lineage>
        <taxon>Bacteria</taxon>
        <taxon>Pseudomonadati</taxon>
        <taxon>Pseudomonadota</taxon>
        <taxon>Gammaproteobacteria</taxon>
        <taxon>Enterobacterales</taxon>
        <taxon>Enterobacteriaceae</taxon>
        <taxon>Escherichia</taxon>
    </lineage>
</organism>
<keyword evidence="9" id="KW-0598">Phosphotransferase system</keyword>
<dbReference type="GO" id="GO:0016301">
    <property type="term" value="F:kinase activity"/>
    <property type="evidence" value="ECO:0007669"/>
    <property type="project" value="UniProtKB-KW"/>
</dbReference>
<keyword evidence="13 14" id="KW-0472">Membrane</keyword>
<dbReference type="GO" id="GO:0090563">
    <property type="term" value="F:protein-phosphocysteine-sugar phosphotransferase activity"/>
    <property type="evidence" value="ECO:0007669"/>
    <property type="project" value="TreeGrafter"/>
</dbReference>
<dbReference type="NCBIfam" id="NF008493">
    <property type="entry name" value="PRK11404.1"/>
    <property type="match status" value="1"/>
</dbReference>
<dbReference type="InterPro" id="IPR006327">
    <property type="entry name" value="PTS_IIC_fruc"/>
</dbReference>
<dbReference type="PANTHER" id="PTHR30505">
    <property type="entry name" value="FRUCTOSE-LIKE PERMEASE"/>
    <property type="match status" value="1"/>
</dbReference>
<keyword evidence="12 14" id="KW-1133">Transmembrane helix</keyword>
<dbReference type="PROSITE" id="PS51104">
    <property type="entry name" value="PTS_EIIC_TYPE_2"/>
    <property type="match status" value="1"/>
</dbReference>
<evidence type="ECO:0000259" key="16">
    <source>
        <dbReference type="PROSITE" id="PS51104"/>
    </source>
</evidence>
<evidence type="ECO:0000256" key="14">
    <source>
        <dbReference type="SAM" id="Phobius"/>
    </source>
</evidence>
<dbReference type="EC" id="2.7.1.202" evidence="3"/>
<keyword evidence="4" id="KW-0813">Transport</keyword>
<name>A0A1X3IU58_ECOLX</name>
<comment type="subcellular location">
    <subcellularLocation>
        <location evidence="2">Cell inner membrane</location>
        <topology evidence="2">Multi-pass membrane protein</topology>
    </subcellularLocation>
</comment>
<dbReference type="GO" id="GO:0022877">
    <property type="term" value="F:protein-N(PI)-phosphohistidine-fructose phosphotransferase system transporter activity"/>
    <property type="evidence" value="ECO:0007669"/>
    <property type="project" value="InterPro"/>
</dbReference>
<feature type="transmembrane region" description="Helical" evidence="14">
    <location>
        <begin position="444"/>
        <end position="465"/>
    </location>
</feature>
<dbReference type="Gene3D" id="3.40.50.2300">
    <property type="match status" value="1"/>
</dbReference>
<protein>
    <recommendedName>
        <fullName evidence="3">protein-N(pi)-phosphohistidine--D-fructose phosphotransferase</fullName>
        <ecNumber evidence="3">2.7.1.202</ecNumber>
    </recommendedName>
</protein>
<feature type="transmembrane region" description="Helical" evidence="14">
    <location>
        <begin position="230"/>
        <end position="249"/>
    </location>
</feature>
<keyword evidence="8 17" id="KW-0808">Transferase</keyword>
<feature type="transmembrane region" description="Helical" evidence="14">
    <location>
        <begin position="261"/>
        <end position="283"/>
    </location>
</feature>
<dbReference type="InterPro" id="IPR003353">
    <property type="entry name" value="PTS_IIB_fruc"/>
</dbReference>
<comment type="catalytic activity">
    <reaction evidence="1">
        <text>D-fructose(out) + N(pros)-phospho-L-histidyl-[protein] = D-fructose 1-phosphate(in) + L-histidyl-[protein]</text>
        <dbReference type="Rhea" id="RHEA:49252"/>
        <dbReference type="Rhea" id="RHEA-COMP:9745"/>
        <dbReference type="Rhea" id="RHEA-COMP:9746"/>
        <dbReference type="ChEBI" id="CHEBI:29979"/>
        <dbReference type="ChEBI" id="CHEBI:37721"/>
        <dbReference type="ChEBI" id="CHEBI:58674"/>
        <dbReference type="ChEBI" id="CHEBI:64837"/>
        <dbReference type="EC" id="2.7.1.202"/>
    </reaction>
</comment>
<dbReference type="InterPro" id="IPR013011">
    <property type="entry name" value="PTS_EIIB_2"/>
</dbReference>
<evidence type="ECO:0000256" key="12">
    <source>
        <dbReference type="ARBA" id="ARBA00022989"/>
    </source>
</evidence>
<feature type="domain" description="PTS EIIB type-2" evidence="15">
    <location>
        <begin position="9"/>
        <end position="107"/>
    </location>
</feature>
<dbReference type="NCBIfam" id="TIGR01427">
    <property type="entry name" value="PTS_IIC_fructo"/>
    <property type="match status" value="1"/>
</dbReference>
<dbReference type="CDD" id="cd05569">
    <property type="entry name" value="PTS_IIB_fructose"/>
    <property type="match status" value="1"/>
</dbReference>
<dbReference type="PROSITE" id="PS51099">
    <property type="entry name" value="PTS_EIIB_TYPE_2"/>
    <property type="match status" value="1"/>
</dbReference>
<dbReference type="PANTHER" id="PTHR30505:SF0">
    <property type="entry name" value="FRUCTOSE-LIKE PTS SYSTEM EIIBC COMPONENT-RELATED"/>
    <property type="match status" value="1"/>
</dbReference>
<feature type="transmembrane region" description="Helical" evidence="14">
    <location>
        <begin position="405"/>
        <end position="424"/>
    </location>
</feature>